<reference evidence="4 5" key="1">
    <citation type="submission" date="2013-08" db="EMBL/GenBank/DDBJ databases">
        <authorList>
            <person name="Weinstock G."/>
            <person name="Sodergren E."/>
            <person name="Wylie T."/>
            <person name="Fulton L."/>
            <person name="Fulton R."/>
            <person name="Fronick C."/>
            <person name="O'Laughlin M."/>
            <person name="Godfrey J."/>
            <person name="Miner T."/>
            <person name="Herter B."/>
            <person name="Appelbaum E."/>
            <person name="Cordes M."/>
            <person name="Lek S."/>
            <person name="Wollam A."/>
            <person name="Pepin K.H."/>
            <person name="Palsikar V.B."/>
            <person name="Mitreva M."/>
            <person name="Wilson R.K."/>
        </authorList>
    </citation>
    <scope>NUCLEOTIDE SEQUENCE [LARGE SCALE GENOMIC DNA]</scope>
    <source>
        <strain evidence="4 5">ATCC 12856</strain>
    </source>
</reference>
<dbReference type="HOGENOM" id="CLU_016922_4_0_9"/>
<keyword evidence="4" id="KW-0808">Transferase</keyword>
<dbReference type="InterPro" id="IPR015424">
    <property type="entry name" value="PyrdxlP-dep_Trfase"/>
</dbReference>
<dbReference type="Gene3D" id="3.40.640.10">
    <property type="entry name" value="Type I PLP-dependent aspartate aminotransferase-like (Major domain)"/>
    <property type="match status" value="1"/>
</dbReference>
<evidence type="ECO:0000313" key="4">
    <source>
        <dbReference type="EMBL" id="ERI09015.1"/>
    </source>
</evidence>
<dbReference type="InterPro" id="IPR015421">
    <property type="entry name" value="PyrdxlP-dep_Trfase_major"/>
</dbReference>
<keyword evidence="5" id="KW-1185">Reference proteome</keyword>
<accession>U1X220</accession>
<name>U1X220_ANEAE</name>
<organism evidence="4 5">
    <name type="scientific">Aneurinibacillus aneurinilyticus ATCC 12856</name>
    <dbReference type="NCBI Taxonomy" id="649747"/>
    <lineage>
        <taxon>Bacteria</taxon>
        <taxon>Bacillati</taxon>
        <taxon>Bacillota</taxon>
        <taxon>Bacilli</taxon>
        <taxon>Bacillales</taxon>
        <taxon>Paenibacillaceae</taxon>
        <taxon>Aneurinibacillus group</taxon>
        <taxon>Aneurinibacillus</taxon>
    </lineage>
</organism>
<dbReference type="eggNOG" id="COG0161">
    <property type="taxonomic scope" value="Bacteria"/>
</dbReference>
<dbReference type="Pfam" id="PF00202">
    <property type="entry name" value="Aminotran_3"/>
    <property type="match status" value="1"/>
</dbReference>
<dbReference type="PATRIC" id="fig|649747.3.peg.2641"/>
<dbReference type="AlphaFoldDB" id="U1X220"/>
<dbReference type="Gene3D" id="3.90.1150.10">
    <property type="entry name" value="Aspartate Aminotransferase, domain 1"/>
    <property type="match status" value="1"/>
</dbReference>
<evidence type="ECO:0000256" key="1">
    <source>
        <dbReference type="ARBA" id="ARBA00008954"/>
    </source>
</evidence>
<evidence type="ECO:0000256" key="2">
    <source>
        <dbReference type="ARBA" id="ARBA00022898"/>
    </source>
</evidence>
<dbReference type="InterPro" id="IPR015422">
    <property type="entry name" value="PyrdxlP-dep_Trfase_small"/>
</dbReference>
<dbReference type="GO" id="GO:0008483">
    <property type="term" value="F:transaminase activity"/>
    <property type="evidence" value="ECO:0007669"/>
    <property type="project" value="UniProtKB-KW"/>
</dbReference>
<dbReference type="CDD" id="cd00610">
    <property type="entry name" value="OAT_like"/>
    <property type="match status" value="1"/>
</dbReference>
<dbReference type="NCBIfam" id="NF005375">
    <property type="entry name" value="PRK06917.1"/>
    <property type="match status" value="1"/>
</dbReference>
<dbReference type="EMBL" id="AWSJ01000172">
    <property type="protein sequence ID" value="ERI09015.1"/>
    <property type="molecule type" value="Genomic_DNA"/>
</dbReference>
<evidence type="ECO:0000256" key="3">
    <source>
        <dbReference type="RuleBase" id="RU003560"/>
    </source>
</evidence>
<comment type="caution">
    <text evidence="4">The sequence shown here is derived from an EMBL/GenBank/DDBJ whole genome shotgun (WGS) entry which is preliminary data.</text>
</comment>
<dbReference type="Proteomes" id="UP000016511">
    <property type="component" value="Unassembled WGS sequence"/>
</dbReference>
<comment type="similarity">
    <text evidence="1 3">Belongs to the class-III pyridoxal-phosphate-dependent aminotransferase family.</text>
</comment>
<dbReference type="InterPro" id="IPR005814">
    <property type="entry name" value="Aminotrans_3"/>
</dbReference>
<keyword evidence="2 3" id="KW-0663">Pyridoxal phosphate</keyword>
<gene>
    <name evidence="4" type="ORF">HMPREF0083_02915</name>
</gene>
<dbReference type="PROSITE" id="PS00600">
    <property type="entry name" value="AA_TRANSFER_CLASS_3"/>
    <property type="match status" value="1"/>
</dbReference>
<protein>
    <submittedName>
        <fullName evidence="4">Aminotransferase, class III</fullName>
    </submittedName>
</protein>
<proteinExistence type="inferred from homology"/>
<dbReference type="SUPFAM" id="SSF53383">
    <property type="entry name" value="PLP-dependent transferases"/>
    <property type="match status" value="1"/>
</dbReference>
<dbReference type="InterPro" id="IPR049704">
    <property type="entry name" value="Aminotrans_3_PPA_site"/>
</dbReference>
<dbReference type="STRING" id="649747.HMPREF0083_02915"/>
<dbReference type="GO" id="GO:0030170">
    <property type="term" value="F:pyridoxal phosphate binding"/>
    <property type="evidence" value="ECO:0007669"/>
    <property type="project" value="InterPro"/>
</dbReference>
<dbReference type="PANTHER" id="PTHR43094">
    <property type="entry name" value="AMINOTRANSFERASE"/>
    <property type="match status" value="1"/>
</dbReference>
<evidence type="ECO:0000313" key="5">
    <source>
        <dbReference type="Proteomes" id="UP000016511"/>
    </source>
</evidence>
<sequence length="457" mass="50015">MMGKSHVIKPLLNKEYPTVSYGRGVYLYDIEGKAYLDGCSGAVTANIGHGVQSVIDAMNEQAKKVSFTYRSQFTSEAAEALAAKLASWTPGDLDYVFFVNSGSEATETAMKIAIQYWQEQGRINKNKILSRWMSYHGITLGALSMSGHILRRKRFIPLLEEYPSIEPPYCYRCPFNSTYPSCDLLCANQLEQAIHRIGADNIAAFIAEPIIGASAGAVTPPPYYYQRIKEICERHDILFIADEVMTGNGRTGKPFGINHWDVVPDLMALGKGMGAGYTPMAAAIASKRIIDVIAAGSQSIMSGHTFSANPQSAAVSLAVMQYMEDNQLIAKSEERGLQLLSGLQTLMQKYEIIGDVRGKGLLCGIEFVKNRTTKETFPLSLGVTERVIAKAMNNGLLIYNASGGIDGQAGDSVIVAPPFTISEEEVNELLFILDQSIRELILDLEKEGQLVPKESVQ</sequence>
<keyword evidence="4" id="KW-0032">Aminotransferase</keyword>
<dbReference type="PANTHER" id="PTHR43094:SF1">
    <property type="entry name" value="AMINOTRANSFERASE CLASS-III"/>
    <property type="match status" value="1"/>
</dbReference>